<evidence type="ECO:0000256" key="1">
    <source>
        <dbReference type="SAM" id="Phobius"/>
    </source>
</evidence>
<feature type="transmembrane region" description="Helical" evidence="1">
    <location>
        <begin position="1227"/>
        <end position="1247"/>
    </location>
</feature>
<feature type="transmembrane region" description="Helical" evidence="1">
    <location>
        <begin position="1157"/>
        <end position="1178"/>
    </location>
</feature>
<dbReference type="AlphaFoldDB" id="S8BVN0"/>
<keyword evidence="3" id="KW-1185">Reference proteome</keyword>
<feature type="transmembrane region" description="Helical" evidence="1">
    <location>
        <begin position="1124"/>
        <end position="1145"/>
    </location>
</feature>
<dbReference type="OMA" id="VEAYMDI"/>
<protein>
    <submittedName>
        <fullName evidence="2">Uncharacterized protein</fullName>
    </submittedName>
</protein>
<keyword evidence="1" id="KW-0812">Transmembrane</keyword>
<organism evidence="2 3">
    <name type="scientific">Dactylellina haptotyla (strain CBS 200.50)</name>
    <name type="common">Nematode-trapping fungus</name>
    <name type="synonym">Monacrosporium haptotylum</name>
    <dbReference type="NCBI Taxonomy" id="1284197"/>
    <lineage>
        <taxon>Eukaryota</taxon>
        <taxon>Fungi</taxon>
        <taxon>Dikarya</taxon>
        <taxon>Ascomycota</taxon>
        <taxon>Pezizomycotina</taxon>
        <taxon>Orbiliomycetes</taxon>
        <taxon>Orbiliales</taxon>
        <taxon>Orbiliaceae</taxon>
        <taxon>Dactylellina</taxon>
    </lineage>
</organism>
<dbReference type="HOGENOM" id="CLU_266006_0_0_1"/>
<dbReference type="EMBL" id="AQGS01000479">
    <property type="protein sequence ID" value="EPS39332.1"/>
    <property type="molecule type" value="Genomic_DNA"/>
</dbReference>
<evidence type="ECO:0000313" key="2">
    <source>
        <dbReference type="EMBL" id="EPS39332.1"/>
    </source>
</evidence>
<gene>
    <name evidence="2" type="ORF">H072_6939</name>
</gene>
<dbReference type="eggNOG" id="ENOG502RY9M">
    <property type="taxonomic scope" value="Eukaryota"/>
</dbReference>
<sequence>MVSAADLTKPITISTKIPAPPDDSFVKWTKSEEASSNSPTIEIVACSELVEYAAAVDTFSSGGKLKVVQDFRQHQIIFSINKDGKLNCLTHAPGESQGWELHDISPSGGNVITFDVAVTKVNHKASGLEAGVFLTAATPGANGYSVVHTAFIKIPDFVTDKIRGPIKWNDLSWVIVPDPVGEKVVTTLFIGMVKNREGSKSTRIVFAGSKQQGSYAATYFAIDPTPGIQDPWTPFSPDNDADAVTDIVPASIKGQDDGAMNTLAGSLGKFQGVCASVNPWNFTDWVFACEQGVGFVDHRYPKQEPQPVLGLPKIGFRQVVCSEAINPENTGETCITIFAVSDDNELYYIEGSRKWNHPSGAISLTSSGLPIRRNVVRISCQFNTDMNSSELIYTSSHANEVKHLLRDPKTTCWSESTITFTATNVLQSFKAYLTTISINCSDGRSIGNNFPVSIKSESMMVLINDYSHSLSARGTQVYTNEQGKIALVARAPDTLKSPTYTIEVSREGVSHTATIEAGQRVIEVLSKYDTAEKLMNAKSTDGQPVFDKASLESQKEGFEQSANLLRSFPSMVGSLQSSGTTGDVSANAEVIVENGTISTADSSLWAEQNFGSKVIKFFGDAIEWMRDAAKNAFKAVFSVVAQGIKLVLTMAGKAFIFVIESVGSLVGAIGSYLKERFGLDFKKYFKWLGLVFDPDKTKKLQKLIESSIKGVLSLPGELTKGSKNELEDVFQSLEAGLKPYLGDKTPAKIPAPEDPRSLLKKTPLGLLMNHPVFTILSKLNPMAIITESWDETSSETLNDTIKIPNMMTYIQQAALSLENAFHEQKDFFLKLLDDIFGNIKDVISDPSAVLDKLKGTFQDVFYYIFGAVKKLIMVGWQFFGDIIDAVLSYIQEIWKIPIFTQWFEWYAEQDFTILNVLTFYAARVGELLFGEDKVTSFFSSGETLSAMSEIAKTGQAFGKDTSMDKIDARGPEFSIPEKISPSQLIPSKSGAAFPSISLEKIRTIAPDSKTAHTNESHESNGTHKTVLSPEGKATIHDYEARAKWITAAVGVSRCIAVILEAVHLVRQDGAGAGHGGQHTGSLNNIAAVANILSFTGSICQLLVYQHYRNHSNEVRRYLDEYQTAMSVGAVGGVLGNGIAMFFGVIHAIKAHKQVEGYTGDCAVISTVFLSAATFTEVISLHMIPNFLDGHEALATTGQFFELIATAFGIASISFARNKDSKSATVASMFDGFFSLSACGTVILNVHLM</sequence>
<accession>S8BVN0</accession>
<dbReference type="OrthoDB" id="3235083at2759"/>
<keyword evidence="1" id="KW-1133">Transmembrane helix</keyword>
<comment type="caution">
    <text evidence="2">The sequence shown here is derived from an EMBL/GenBank/DDBJ whole genome shotgun (WGS) entry which is preliminary data.</text>
</comment>
<reference evidence="3" key="2">
    <citation type="submission" date="2013-04" db="EMBL/GenBank/DDBJ databases">
        <title>Genomic mechanisms accounting for the adaptation to parasitism in nematode-trapping fungi.</title>
        <authorList>
            <person name="Ahren D.G."/>
        </authorList>
    </citation>
    <scope>NUCLEOTIDE SEQUENCE [LARGE SCALE GENOMIC DNA]</scope>
    <source>
        <strain evidence="3">CBS 200.50</strain>
    </source>
</reference>
<reference evidence="2 3" key="1">
    <citation type="journal article" date="2013" name="PLoS Genet.">
        <title>Genomic mechanisms accounting for the adaptation to parasitism in nematode-trapping fungi.</title>
        <authorList>
            <person name="Meerupati T."/>
            <person name="Andersson K.M."/>
            <person name="Friman E."/>
            <person name="Kumar D."/>
            <person name="Tunlid A."/>
            <person name="Ahren D."/>
        </authorList>
    </citation>
    <scope>NUCLEOTIDE SEQUENCE [LARGE SCALE GENOMIC DNA]</scope>
    <source>
        <strain evidence="2 3">CBS 200.50</strain>
    </source>
</reference>
<dbReference type="STRING" id="1284197.S8BVN0"/>
<keyword evidence="1" id="KW-0472">Membrane</keyword>
<proteinExistence type="predicted"/>
<evidence type="ECO:0000313" key="3">
    <source>
        <dbReference type="Proteomes" id="UP000015100"/>
    </source>
</evidence>
<name>S8BVN0_DACHA</name>
<feature type="transmembrane region" description="Helical" evidence="1">
    <location>
        <begin position="1198"/>
        <end position="1215"/>
    </location>
</feature>
<dbReference type="Proteomes" id="UP000015100">
    <property type="component" value="Unassembled WGS sequence"/>
</dbReference>